<proteinExistence type="predicted"/>
<feature type="signal peptide" evidence="1">
    <location>
        <begin position="1"/>
        <end position="22"/>
    </location>
</feature>
<keyword evidence="1" id="KW-0732">Signal</keyword>
<reference evidence="2 3" key="1">
    <citation type="submission" date="2023-08" db="EMBL/GenBank/DDBJ databases">
        <title>A Necator americanus chromosomal reference genome.</title>
        <authorList>
            <person name="Ilik V."/>
            <person name="Petrzelkova K.J."/>
            <person name="Pardy F."/>
            <person name="Fuh T."/>
            <person name="Niatou-Singa F.S."/>
            <person name="Gouil Q."/>
            <person name="Baker L."/>
            <person name="Ritchie M.E."/>
            <person name="Jex A.R."/>
            <person name="Gazzola D."/>
            <person name="Li H."/>
            <person name="Toshio Fujiwara R."/>
            <person name="Zhan B."/>
            <person name="Aroian R.V."/>
            <person name="Pafco B."/>
            <person name="Schwarz E.M."/>
        </authorList>
    </citation>
    <scope>NUCLEOTIDE SEQUENCE [LARGE SCALE GENOMIC DNA]</scope>
    <source>
        <strain evidence="2 3">Aroian</strain>
        <tissue evidence="2">Whole animal</tissue>
    </source>
</reference>
<evidence type="ECO:0000313" key="2">
    <source>
        <dbReference type="EMBL" id="KAK6738330.1"/>
    </source>
</evidence>
<protein>
    <submittedName>
        <fullName evidence="2">Uncharacterized protein</fullName>
    </submittedName>
</protein>
<feature type="chain" id="PRO_5046655019" evidence="1">
    <location>
        <begin position="23"/>
        <end position="138"/>
    </location>
</feature>
<name>A0ABR1CLM3_NECAM</name>
<organism evidence="2 3">
    <name type="scientific">Necator americanus</name>
    <name type="common">Human hookworm</name>
    <dbReference type="NCBI Taxonomy" id="51031"/>
    <lineage>
        <taxon>Eukaryota</taxon>
        <taxon>Metazoa</taxon>
        <taxon>Ecdysozoa</taxon>
        <taxon>Nematoda</taxon>
        <taxon>Chromadorea</taxon>
        <taxon>Rhabditida</taxon>
        <taxon>Rhabditina</taxon>
        <taxon>Rhabditomorpha</taxon>
        <taxon>Strongyloidea</taxon>
        <taxon>Ancylostomatidae</taxon>
        <taxon>Bunostominae</taxon>
        <taxon>Necator</taxon>
    </lineage>
</organism>
<evidence type="ECO:0000256" key="1">
    <source>
        <dbReference type="SAM" id="SignalP"/>
    </source>
</evidence>
<dbReference type="EMBL" id="JAVFWL010000002">
    <property type="protein sequence ID" value="KAK6738330.1"/>
    <property type="molecule type" value="Genomic_DNA"/>
</dbReference>
<sequence length="138" mass="15217">MLTCRGALYFGILLFVIPLCFGQDPVGAYNFGIKPHGKTSATYPPEYGKWSDNEKDTQGAITRTVRDAGNEPRSRAKRWYGYGMPWGYGYGGWGVPWGGYMRPWRLGGFGYPYGMGMGFPYPYGMGLGYGLGGMGLYG</sequence>
<comment type="caution">
    <text evidence="2">The sequence shown here is derived from an EMBL/GenBank/DDBJ whole genome shotgun (WGS) entry which is preliminary data.</text>
</comment>
<keyword evidence="3" id="KW-1185">Reference proteome</keyword>
<gene>
    <name evidence="2" type="primary">Necator_chrII.g8235</name>
    <name evidence="2" type="ORF">RB195_020441</name>
</gene>
<dbReference type="Proteomes" id="UP001303046">
    <property type="component" value="Unassembled WGS sequence"/>
</dbReference>
<accession>A0ABR1CLM3</accession>
<evidence type="ECO:0000313" key="3">
    <source>
        <dbReference type="Proteomes" id="UP001303046"/>
    </source>
</evidence>